<dbReference type="Pfam" id="PF00268">
    <property type="entry name" value="Ribonuc_red_sm"/>
    <property type="match status" value="1"/>
</dbReference>
<evidence type="ECO:0000256" key="1">
    <source>
        <dbReference type="ARBA" id="ARBA00001962"/>
    </source>
</evidence>
<dbReference type="InterPro" id="IPR000358">
    <property type="entry name" value="RNR_small_fam"/>
</dbReference>
<dbReference type="EMBL" id="SNYO01000001">
    <property type="protein sequence ID" value="TDQ65702.1"/>
    <property type="molecule type" value="Genomic_DNA"/>
</dbReference>
<dbReference type="GO" id="GO:0009263">
    <property type="term" value="P:deoxyribonucleotide biosynthetic process"/>
    <property type="evidence" value="ECO:0007669"/>
    <property type="project" value="InterPro"/>
</dbReference>
<dbReference type="RefSeq" id="WP_133825022.1">
    <property type="nucleotide sequence ID" value="NZ_BAABHR010000013.1"/>
</dbReference>
<dbReference type="InterPro" id="IPR009078">
    <property type="entry name" value="Ferritin-like_SF"/>
</dbReference>
<protein>
    <submittedName>
        <fullName evidence="2">Ribonucleoside-diphosphate reductase beta chain</fullName>
    </submittedName>
</protein>
<evidence type="ECO:0000313" key="2">
    <source>
        <dbReference type="EMBL" id="TDQ65702.1"/>
    </source>
</evidence>
<sequence>MITGYGHFAQLAESLQWDENTIDLTADIEAWPKLEQDEYDQVLGLLAGFCIGETSVATHLTSFHAAASTDDRMGEVFQAQARDEARHARFFDRVVREVAGVPGANMIERVDHLRDRVSPALVELFEERLPAIAASVADDHANLTAAVGLYHMILEGVVLTAGQHALLQTIEQCSVKLPGVHKGMELVLRDERWHIGFGSRVIQSADIVDDEMEELLTQGVKAASAWGDLISQDDIAKVEHLHQRRLKSVGIKFW</sequence>
<dbReference type="Gene3D" id="1.10.620.20">
    <property type="entry name" value="Ribonucleotide Reductase, subunit A"/>
    <property type="match status" value="1"/>
</dbReference>
<name>A0A4R6VP74_9PSEU</name>
<comment type="caution">
    <text evidence="2">The sequence shown here is derived from an EMBL/GenBank/DDBJ whole genome shotgun (WGS) entry which is preliminary data.</text>
</comment>
<dbReference type="SUPFAM" id="SSF47240">
    <property type="entry name" value="Ferritin-like"/>
    <property type="match status" value="1"/>
</dbReference>
<dbReference type="Proteomes" id="UP000295705">
    <property type="component" value="Unassembled WGS sequence"/>
</dbReference>
<dbReference type="OrthoDB" id="5500270at2"/>
<proteinExistence type="predicted"/>
<reference evidence="2 3" key="1">
    <citation type="submission" date="2019-03" db="EMBL/GenBank/DDBJ databases">
        <title>Genomic Encyclopedia of Type Strains, Phase IV (KMG-IV): sequencing the most valuable type-strain genomes for metagenomic binning, comparative biology and taxonomic classification.</title>
        <authorList>
            <person name="Goeker M."/>
        </authorList>
    </citation>
    <scope>NUCLEOTIDE SEQUENCE [LARGE SCALE GENOMIC DNA]</scope>
    <source>
        <strain evidence="2 3">DSM 45775</strain>
    </source>
</reference>
<dbReference type="AlphaFoldDB" id="A0A4R6VP74"/>
<accession>A0A4R6VP74</accession>
<dbReference type="InterPro" id="IPR012348">
    <property type="entry name" value="RNR-like"/>
</dbReference>
<dbReference type="GO" id="GO:0016491">
    <property type="term" value="F:oxidoreductase activity"/>
    <property type="evidence" value="ECO:0007669"/>
    <property type="project" value="InterPro"/>
</dbReference>
<organism evidence="2 3">
    <name type="scientific">Actinomycetospora succinea</name>
    <dbReference type="NCBI Taxonomy" id="663603"/>
    <lineage>
        <taxon>Bacteria</taxon>
        <taxon>Bacillati</taxon>
        <taxon>Actinomycetota</taxon>
        <taxon>Actinomycetes</taxon>
        <taxon>Pseudonocardiales</taxon>
        <taxon>Pseudonocardiaceae</taxon>
        <taxon>Actinomycetospora</taxon>
    </lineage>
</organism>
<gene>
    <name evidence="2" type="ORF">EV188_101954</name>
</gene>
<evidence type="ECO:0000313" key="3">
    <source>
        <dbReference type="Proteomes" id="UP000295705"/>
    </source>
</evidence>
<comment type="cofactor">
    <cofactor evidence="1">
        <name>Fe cation</name>
        <dbReference type="ChEBI" id="CHEBI:24875"/>
    </cofactor>
</comment>
<keyword evidence="3" id="KW-1185">Reference proteome</keyword>